<evidence type="ECO:0000256" key="2">
    <source>
        <dbReference type="ARBA" id="ARBA00023315"/>
    </source>
</evidence>
<dbReference type="SUPFAM" id="SSF69593">
    <property type="entry name" value="Glycerol-3-phosphate (1)-acyltransferase"/>
    <property type="match status" value="2"/>
</dbReference>
<sequence>MRWVASIWPIENVAPRNNFNFSRKSGGLSCEGCNLKTAFSRSCYQISIWKKSPVRRNSVVRSNLAGAEFPDTTYSLKEFQLGSRVRGICFYTVTSFVAIFLFLLMLAVHPFVLLFDRYRRKAHHLIGKIWAKLTVFPFFKAELEGLENLPAPDVSAVYISNHQSFLDIFTLLILGRNFKFISKTAIFPFPVIGWAMYLMGTIRLKRMDSRSQFDCFKPCMNLLGKGASVFFFPEGTRSKDGKLGAFKVGLEGLENLPVSDVPTVYISNHQSFLDIFTLLILGRKFKVGLEGLENLPVSDVPTVYISNHQSFLDIFTLLILGRKFKFISKTAIFLFTIIGWAMHLMGTIRLKRMDSKSQFVWLFLLSFLFNFDAVF</sequence>
<keyword evidence="3" id="KW-1133">Transmembrane helix</keyword>
<evidence type="ECO:0000259" key="4">
    <source>
        <dbReference type="SMART" id="SM00563"/>
    </source>
</evidence>
<evidence type="ECO:0000313" key="5">
    <source>
        <dbReference type="EMBL" id="KAF6151950.1"/>
    </source>
</evidence>
<comment type="caution">
    <text evidence="5">The sequence shown here is derived from an EMBL/GenBank/DDBJ whole genome shotgun (WGS) entry which is preliminary data.</text>
</comment>
<dbReference type="AlphaFoldDB" id="A0A7J7MB01"/>
<keyword evidence="6" id="KW-1185">Reference proteome</keyword>
<accession>A0A7J7MB01</accession>
<dbReference type="InterPro" id="IPR002123">
    <property type="entry name" value="Plipid/glycerol_acylTrfase"/>
</dbReference>
<reference evidence="5 6" key="1">
    <citation type="journal article" date="2020" name="IScience">
        <title>Genome Sequencing of the Endangered Kingdonia uniflora (Circaeasteraceae, Ranunculales) Reveals Potential Mechanisms of Evolutionary Specialization.</title>
        <authorList>
            <person name="Sun Y."/>
            <person name="Deng T."/>
            <person name="Zhang A."/>
            <person name="Moore M.J."/>
            <person name="Landis J.B."/>
            <person name="Lin N."/>
            <person name="Zhang H."/>
            <person name="Zhang X."/>
            <person name="Huang J."/>
            <person name="Zhang X."/>
            <person name="Sun H."/>
            <person name="Wang H."/>
        </authorList>
    </citation>
    <scope>NUCLEOTIDE SEQUENCE [LARGE SCALE GENOMIC DNA]</scope>
    <source>
        <strain evidence="5">TB1705</strain>
        <tissue evidence="5">Leaf</tissue>
    </source>
</reference>
<dbReference type="Pfam" id="PF01553">
    <property type="entry name" value="Acyltransferase"/>
    <property type="match status" value="2"/>
</dbReference>
<keyword evidence="1" id="KW-0808">Transferase</keyword>
<organism evidence="5 6">
    <name type="scientific">Kingdonia uniflora</name>
    <dbReference type="NCBI Taxonomy" id="39325"/>
    <lineage>
        <taxon>Eukaryota</taxon>
        <taxon>Viridiplantae</taxon>
        <taxon>Streptophyta</taxon>
        <taxon>Embryophyta</taxon>
        <taxon>Tracheophyta</taxon>
        <taxon>Spermatophyta</taxon>
        <taxon>Magnoliopsida</taxon>
        <taxon>Ranunculales</taxon>
        <taxon>Circaeasteraceae</taxon>
        <taxon>Kingdonia</taxon>
    </lineage>
</organism>
<dbReference type="PANTHER" id="PTHR10434:SF60">
    <property type="entry name" value="1-ACYL-SN-GLYCEROL-3-PHOSPHATE ACYLTRANSFERASE LPAT1, CHLOROPLASTIC"/>
    <property type="match status" value="1"/>
</dbReference>
<evidence type="ECO:0000313" key="6">
    <source>
        <dbReference type="Proteomes" id="UP000541444"/>
    </source>
</evidence>
<evidence type="ECO:0000256" key="1">
    <source>
        <dbReference type="ARBA" id="ARBA00022679"/>
    </source>
</evidence>
<protein>
    <recommendedName>
        <fullName evidence="4">Phospholipid/glycerol acyltransferase domain-containing protein</fullName>
    </recommendedName>
</protein>
<dbReference type="GO" id="GO:0003841">
    <property type="term" value="F:1-acylglycerol-3-phosphate O-acyltransferase activity"/>
    <property type="evidence" value="ECO:0007669"/>
    <property type="project" value="TreeGrafter"/>
</dbReference>
<keyword evidence="3" id="KW-0812">Transmembrane</keyword>
<gene>
    <name evidence="5" type="ORF">GIB67_010524</name>
</gene>
<keyword evidence="2" id="KW-0012">Acyltransferase</keyword>
<feature type="domain" description="Phospholipid/glycerol acyltransferase" evidence="4">
    <location>
        <begin position="156"/>
        <end position="269"/>
    </location>
</feature>
<proteinExistence type="predicted"/>
<feature type="transmembrane region" description="Helical" evidence="3">
    <location>
        <begin position="88"/>
        <end position="112"/>
    </location>
</feature>
<dbReference type="CDD" id="cd07989">
    <property type="entry name" value="LPLAT_AGPAT-like"/>
    <property type="match status" value="2"/>
</dbReference>
<dbReference type="GO" id="GO:0006654">
    <property type="term" value="P:phosphatidic acid biosynthetic process"/>
    <property type="evidence" value="ECO:0007669"/>
    <property type="project" value="TreeGrafter"/>
</dbReference>
<evidence type="ECO:0000256" key="3">
    <source>
        <dbReference type="SAM" id="Phobius"/>
    </source>
</evidence>
<keyword evidence="3" id="KW-0472">Membrane</keyword>
<dbReference type="SMART" id="SM00563">
    <property type="entry name" value="PlsC"/>
    <property type="match status" value="1"/>
</dbReference>
<dbReference type="Proteomes" id="UP000541444">
    <property type="component" value="Unassembled WGS sequence"/>
</dbReference>
<feature type="transmembrane region" description="Helical" evidence="3">
    <location>
        <begin position="326"/>
        <end position="346"/>
    </location>
</feature>
<feature type="transmembrane region" description="Helical" evidence="3">
    <location>
        <begin position="180"/>
        <end position="200"/>
    </location>
</feature>
<dbReference type="EMBL" id="JACGCM010001659">
    <property type="protein sequence ID" value="KAF6151950.1"/>
    <property type="molecule type" value="Genomic_DNA"/>
</dbReference>
<dbReference type="OrthoDB" id="417078at2759"/>
<name>A0A7J7MB01_9MAGN</name>
<dbReference type="PANTHER" id="PTHR10434">
    <property type="entry name" value="1-ACYL-SN-GLYCEROL-3-PHOSPHATE ACYLTRANSFERASE"/>
    <property type="match status" value="1"/>
</dbReference>